<protein>
    <submittedName>
        <fullName evidence="1">Uncharacterized protein</fullName>
    </submittedName>
</protein>
<proteinExistence type="predicted"/>
<dbReference type="Proteomes" id="UP000614200">
    <property type="component" value="Unassembled WGS sequence"/>
</dbReference>
<organism evidence="1 2">
    <name type="scientific">Fusibacter ferrireducens</name>
    <dbReference type="NCBI Taxonomy" id="2785058"/>
    <lineage>
        <taxon>Bacteria</taxon>
        <taxon>Bacillati</taxon>
        <taxon>Bacillota</taxon>
        <taxon>Clostridia</taxon>
        <taxon>Eubacteriales</taxon>
        <taxon>Eubacteriales Family XII. Incertae Sedis</taxon>
        <taxon>Fusibacter</taxon>
    </lineage>
</organism>
<name>A0ABR9ZTX5_9FIRM</name>
<gene>
    <name evidence="1" type="ORF">ISU02_12300</name>
</gene>
<dbReference type="EMBL" id="JADKNH010000007">
    <property type="protein sequence ID" value="MBF4693893.1"/>
    <property type="molecule type" value="Genomic_DNA"/>
</dbReference>
<sequence>MANVNIQIKQRNGSIWDDLFPKTTAENVIESTTKQFVSATEKAAWNAKQTALGFTPENLSKKGVANGYAGLDATGKVPSAQLPSYVDDVLEYASLADFPTTGESGKIYVSQDQNLSYRWSGSSYVEISKSLALGTTSSTAHRGDHGNTAYVHSQTAHAPSNAQKNSDITKAEIEAKLTGAITSHTHTGLTPASHGASHVTGGADVIPNAVAGGASGLMSGADKLKLNGLVKVTVDETAPTAPASGDLWYSIV</sequence>
<evidence type="ECO:0000313" key="1">
    <source>
        <dbReference type="EMBL" id="MBF4693893.1"/>
    </source>
</evidence>
<evidence type="ECO:0000313" key="2">
    <source>
        <dbReference type="Proteomes" id="UP000614200"/>
    </source>
</evidence>
<reference evidence="1 2" key="1">
    <citation type="submission" date="2020-11" db="EMBL/GenBank/DDBJ databases">
        <title>Fusibacter basophilias sp. nov.</title>
        <authorList>
            <person name="Qiu D."/>
        </authorList>
    </citation>
    <scope>NUCLEOTIDE SEQUENCE [LARGE SCALE GENOMIC DNA]</scope>
    <source>
        <strain evidence="1 2">Q10-2</strain>
    </source>
</reference>
<keyword evidence="2" id="KW-1185">Reference proteome</keyword>
<comment type="caution">
    <text evidence="1">The sequence shown here is derived from an EMBL/GenBank/DDBJ whole genome shotgun (WGS) entry which is preliminary data.</text>
</comment>
<accession>A0ABR9ZTX5</accession>
<dbReference type="RefSeq" id="WP_194702134.1">
    <property type="nucleotide sequence ID" value="NZ_JADKNH010000007.1"/>
</dbReference>